<organism evidence="2 3">
    <name type="scientific">Epilithonimonas pallida</name>
    <dbReference type="NCBI Taxonomy" id="373671"/>
    <lineage>
        <taxon>Bacteria</taxon>
        <taxon>Pseudomonadati</taxon>
        <taxon>Bacteroidota</taxon>
        <taxon>Flavobacteriia</taxon>
        <taxon>Flavobacteriales</taxon>
        <taxon>Weeksellaceae</taxon>
        <taxon>Chryseobacterium group</taxon>
        <taxon>Epilithonimonas</taxon>
    </lineage>
</organism>
<feature type="domain" description="HTH araC/xylS-type" evidence="1">
    <location>
        <begin position="129"/>
        <end position="236"/>
    </location>
</feature>
<dbReference type="PROSITE" id="PS01124">
    <property type="entry name" value="HTH_ARAC_FAMILY_2"/>
    <property type="match status" value="1"/>
</dbReference>
<protein>
    <submittedName>
        <fullName evidence="2">AraC-type DNA-binding protein</fullName>
    </submittedName>
</protein>
<dbReference type="Gene3D" id="1.10.10.60">
    <property type="entry name" value="Homeodomain-like"/>
    <property type="match status" value="1"/>
</dbReference>
<dbReference type="SMART" id="SM00342">
    <property type="entry name" value="HTH_ARAC"/>
    <property type="match status" value="1"/>
</dbReference>
<evidence type="ECO:0000313" key="3">
    <source>
        <dbReference type="Proteomes" id="UP001158050"/>
    </source>
</evidence>
<dbReference type="Proteomes" id="UP001158050">
    <property type="component" value="Unassembled WGS sequence"/>
</dbReference>
<keyword evidence="3" id="KW-1185">Reference proteome</keyword>
<name>A0ABY1R812_9FLAO</name>
<comment type="caution">
    <text evidence="2">The sequence shown here is derived from an EMBL/GenBank/DDBJ whole genome shotgun (WGS) entry which is preliminary data.</text>
</comment>
<proteinExistence type="predicted"/>
<dbReference type="GO" id="GO:0003677">
    <property type="term" value="F:DNA binding"/>
    <property type="evidence" value="ECO:0007669"/>
    <property type="project" value="UniProtKB-KW"/>
</dbReference>
<sequence>MSTELQYKLIKSDQLLTDFVYCYSSLENLSGFNEGVIIPNGKIDLLFCKTTGNQFQIILMGLETKPKPMPKRKIDTFFAISFNPLALEYILHQSISELVDSGKELPDNFWDFSISDLDNFELFCKKANQKIQSLLPKEIDERKRKLFNLIFETDGEISVKELAEKIVWNERQINRYFNKQLGISLKYYCKILRFQASLHHIKDGNLFPQLNFADQSHFIKEIKKLSGVSPKELFKNQNDRFLQFLVYHTQ</sequence>
<evidence type="ECO:0000313" key="2">
    <source>
        <dbReference type="EMBL" id="SMP96242.1"/>
    </source>
</evidence>
<accession>A0ABY1R812</accession>
<evidence type="ECO:0000259" key="1">
    <source>
        <dbReference type="PROSITE" id="PS01124"/>
    </source>
</evidence>
<dbReference type="InterPro" id="IPR046532">
    <property type="entry name" value="DUF6597"/>
</dbReference>
<dbReference type="RefSeq" id="WP_283417752.1">
    <property type="nucleotide sequence ID" value="NZ_FXUO01000008.1"/>
</dbReference>
<dbReference type="InterPro" id="IPR018060">
    <property type="entry name" value="HTH_AraC"/>
</dbReference>
<reference evidence="2 3" key="1">
    <citation type="submission" date="2017-05" db="EMBL/GenBank/DDBJ databases">
        <authorList>
            <person name="Varghese N."/>
            <person name="Submissions S."/>
        </authorList>
    </citation>
    <scope>NUCLEOTIDE SEQUENCE [LARGE SCALE GENOMIC DNA]</scope>
    <source>
        <strain evidence="2 3">DSM 18015</strain>
    </source>
</reference>
<dbReference type="EMBL" id="FXUO01000008">
    <property type="protein sequence ID" value="SMP96242.1"/>
    <property type="molecule type" value="Genomic_DNA"/>
</dbReference>
<keyword evidence="2" id="KW-0238">DNA-binding</keyword>
<gene>
    <name evidence="2" type="ORF">SAMN05421679_108158</name>
</gene>
<dbReference type="Pfam" id="PF20240">
    <property type="entry name" value="DUF6597"/>
    <property type="match status" value="1"/>
</dbReference>